<dbReference type="CDD" id="cd06170">
    <property type="entry name" value="LuxR_C_like"/>
    <property type="match status" value="1"/>
</dbReference>
<organism evidence="6 7">
    <name type="scientific">Nocardioides mesophilus</name>
    <dbReference type="NCBI Taxonomy" id="433659"/>
    <lineage>
        <taxon>Bacteria</taxon>
        <taxon>Bacillati</taxon>
        <taxon>Actinomycetota</taxon>
        <taxon>Actinomycetes</taxon>
        <taxon>Propionibacteriales</taxon>
        <taxon>Nocardioidaceae</taxon>
        <taxon>Nocardioides</taxon>
    </lineage>
</organism>
<keyword evidence="1" id="KW-0805">Transcription regulation</keyword>
<accession>A0A7G9RBJ6</accession>
<dbReference type="Pfam" id="PF00196">
    <property type="entry name" value="GerE"/>
    <property type="match status" value="1"/>
</dbReference>
<dbReference type="SMART" id="SM00421">
    <property type="entry name" value="HTH_LUXR"/>
    <property type="match status" value="1"/>
</dbReference>
<dbReference type="RefSeq" id="WP_187578813.1">
    <property type="nucleotide sequence ID" value="NZ_CP060713.1"/>
</dbReference>
<dbReference type="InterPro" id="IPR059106">
    <property type="entry name" value="WHD_MalT"/>
</dbReference>
<dbReference type="Gene3D" id="1.10.10.10">
    <property type="entry name" value="Winged helix-like DNA-binding domain superfamily/Winged helix DNA-binding domain"/>
    <property type="match status" value="1"/>
</dbReference>
<dbReference type="Pfam" id="PF25873">
    <property type="entry name" value="WHD_MalT"/>
    <property type="match status" value="1"/>
</dbReference>
<feature type="domain" description="HTH luxR-type" evidence="5">
    <location>
        <begin position="842"/>
        <end position="907"/>
    </location>
</feature>
<evidence type="ECO:0000256" key="3">
    <source>
        <dbReference type="ARBA" id="ARBA00023163"/>
    </source>
</evidence>
<evidence type="ECO:0000256" key="4">
    <source>
        <dbReference type="SAM" id="MobiDB-lite"/>
    </source>
</evidence>
<dbReference type="PANTHER" id="PTHR44688">
    <property type="entry name" value="DNA-BINDING TRANSCRIPTIONAL ACTIVATOR DEVR_DOSR"/>
    <property type="match status" value="1"/>
</dbReference>
<reference evidence="6 7" key="1">
    <citation type="submission" date="2020-08" db="EMBL/GenBank/DDBJ databases">
        <title>Genome sequence of Nocardioides mesophilus KACC 16243T.</title>
        <authorList>
            <person name="Hyun D.-W."/>
            <person name="Bae J.-W."/>
        </authorList>
    </citation>
    <scope>NUCLEOTIDE SEQUENCE [LARGE SCALE GENOMIC DNA]</scope>
    <source>
        <strain evidence="6 7">KACC 16243</strain>
    </source>
</reference>
<dbReference type="Gene3D" id="1.25.40.10">
    <property type="entry name" value="Tetratricopeptide repeat domain"/>
    <property type="match status" value="1"/>
</dbReference>
<name>A0A7G9RBJ6_9ACTN</name>
<proteinExistence type="predicted"/>
<evidence type="ECO:0000313" key="7">
    <source>
        <dbReference type="Proteomes" id="UP000515947"/>
    </source>
</evidence>
<dbReference type="InterPro" id="IPR000792">
    <property type="entry name" value="Tscrpt_reg_LuxR_C"/>
</dbReference>
<evidence type="ECO:0000256" key="1">
    <source>
        <dbReference type="ARBA" id="ARBA00023015"/>
    </source>
</evidence>
<dbReference type="GO" id="GO:0003677">
    <property type="term" value="F:DNA binding"/>
    <property type="evidence" value="ECO:0007669"/>
    <property type="project" value="UniProtKB-KW"/>
</dbReference>
<keyword evidence="7" id="KW-1185">Reference proteome</keyword>
<sequence length="908" mass="97477">MVDALVHTKMAFPRTRTELVRRPRLTESLRGAEDAALVLVSAPAGFGKTTLVASALDDVTPVAWVSLDARDGDGTRFWTYTLHALEAASPGCASVALTLLEAGNGRFDEVVAGLVNELSVRPDPLTLVWDDYHLADTPQVSDGVALLLEHRPSQLRLVISTRADPALPLSRLRARGQLVEFRAADLRFTATETGLYLNRVHELGLATGDVEALESRTEGWAAALQLAALSLRGREDAKGFIDSFAGDDRYVVDYLVDEVLDQQPIQLRRFLLDTSVLDRLSGPLCDAVAGPADGMPGSAVLELFERRNLLLVPLDDHRRWYRYHHLFGDVLNARLLAERPEDVADLHGRASAWYEAAGEVEAAVRHAFAAGASDRAADLIEMAAPELRRQRVESLLRSWVPLVPPEVLAQRPVLASNLVGALMASNTFDDVEDRLDALERTLMSPPESLTIRDEVEWARLPALVATQRAGLALVGGDVPATLAHADAALARAAAGDQLTVASASALKGLASWANGDLLTALHAYQAATRGLVATGHVSDALGCTVTVVDLELQRGNLDGARDAAGHALDLVEAPGGNPGHPRGGVTRGTADMWTALARVAWERGNAQEAAQHLGRAGDLGEAAGLPQQPYRWRVAMAHLRESEGDTTAAAALLSEASRLFNSDFSPNVRPVPAVLARLHLRIGDLAAARSWAAAAGVDVDDDMDYRREYEHLTLARLLLAEHRAAGDPDRLDRAAGLLVRLEVAATEAERTAARVEALLLLAVVADAKGRADQALSRVQEAVELTRPGGWVRPFVDAGPRAVELLGQLRGDARFMDAVTAAAGGSRRPAARREERSPSAGGVEPLVEPLSGRELDVLRLLGSDLDGPAIARHLGVSLPTVRTHTQHIYAKLGVNNRRAAVRRAHQLHL</sequence>
<evidence type="ECO:0000259" key="5">
    <source>
        <dbReference type="PROSITE" id="PS50043"/>
    </source>
</evidence>
<keyword evidence="3" id="KW-0804">Transcription</keyword>
<feature type="region of interest" description="Disordered" evidence="4">
    <location>
        <begin position="824"/>
        <end position="845"/>
    </location>
</feature>
<dbReference type="InterPro" id="IPR036388">
    <property type="entry name" value="WH-like_DNA-bd_sf"/>
</dbReference>
<dbReference type="InterPro" id="IPR041617">
    <property type="entry name" value="TPR_MalT"/>
</dbReference>
<dbReference type="Proteomes" id="UP000515947">
    <property type="component" value="Chromosome"/>
</dbReference>
<evidence type="ECO:0000313" key="6">
    <source>
        <dbReference type="EMBL" id="QNN52971.1"/>
    </source>
</evidence>
<dbReference type="EMBL" id="CP060713">
    <property type="protein sequence ID" value="QNN52971.1"/>
    <property type="molecule type" value="Genomic_DNA"/>
</dbReference>
<gene>
    <name evidence="6" type="ORF">H9L09_00155</name>
</gene>
<dbReference type="InterPro" id="IPR016032">
    <property type="entry name" value="Sig_transdc_resp-reg_C-effctor"/>
</dbReference>
<dbReference type="Pfam" id="PF17874">
    <property type="entry name" value="TPR_MalT"/>
    <property type="match status" value="1"/>
</dbReference>
<protein>
    <submittedName>
        <fullName evidence="6">Helix-turn-helix transcriptional regulator</fullName>
    </submittedName>
</protein>
<dbReference type="InterPro" id="IPR011990">
    <property type="entry name" value="TPR-like_helical_dom_sf"/>
</dbReference>
<dbReference type="GO" id="GO:0006355">
    <property type="term" value="P:regulation of DNA-templated transcription"/>
    <property type="evidence" value="ECO:0007669"/>
    <property type="project" value="InterPro"/>
</dbReference>
<dbReference type="SUPFAM" id="SSF46894">
    <property type="entry name" value="C-terminal effector domain of the bipartite response regulators"/>
    <property type="match status" value="1"/>
</dbReference>
<dbReference type="PROSITE" id="PS50043">
    <property type="entry name" value="HTH_LUXR_2"/>
    <property type="match status" value="1"/>
</dbReference>
<dbReference type="KEGG" id="nmes:H9L09_00155"/>
<evidence type="ECO:0000256" key="2">
    <source>
        <dbReference type="ARBA" id="ARBA00023125"/>
    </source>
</evidence>
<dbReference type="PANTHER" id="PTHR44688:SF16">
    <property type="entry name" value="DNA-BINDING TRANSCRIPTIONAL ACTIVATOR DEVR_DOSR"/>
    <property type="match status" value="1"/>
</dbReference>
<dbReference type="SUPFAM" id="SSF48452">
    <property type="entry name" value="TPR-like"/>
    <property type="match status" value="2"/>
</dbReference>
<keyword evidence="2" id="KW-0238">DNA-binding</keyword>
<dbReference type="AlphaFoldDB" id="A0A7G9RBJ6"/>